<keyword evidence="2" id="KW-1185">Reference proteome</keyword>
<dbReference type="Ensembl" id="ENSACDT00005005443.1">
    <property type="protein sequence ID" value="ENSACDP00005004529.1"/>
    <property type="gene ID" value="ENSACDG00005003320.1"/>
</dbReference>
<sequence length="182" mass="19378">KAKVLGTRTPSQKLGRYLSSTELSLMPKMFLTPDSCVLKDVQNRSPAGGRGGSDGRNSLGKRCPLKSFLLSLFAGCAKGEVWTAVPPAFSGRELLKRPGWVTGASEAPLGVCSTWGVLGWFGTTAVCVDTKSGNSELCISMRRVEGSDLRRGEHSWAQEARRPAGGCSVLGLECTNVAFPFP</sequence>
<dbReference type="Proteomes" id="UP000694521">
    <property type="component" value="Unplaced"/>
</dbReference>
<reference evidence="1" key="1">
    <citation type="submission" date="2025-08" db="UniProtKB">
        <authorList>
            <consortium name="Ensembl"/>
        </authorList>
    </citation>
    <scope>IDENTIFICATION</scope>
</reference>
<organism evidence="1 2">
    <name type="scientific">Anser cygnoides</name>
    <name type="common">Swan goose</name>
    <dbReference type="NCBI Taxonomy" id="8845"/>
    <lineage>
        <taxon>Eukaryota</taxon>
        <taxon>Metazoa</taxon>
        <taxon>Chordata</taxon>
        <taxon>Craniata</taxon>
        <taxon>Vertebrata</taxon>
        <taxon>Euteleostomi</taxon>
        <taxon>Archelosauria</taxon>
        <taxon>Archosauria</taxon>
        <taxon>Dinosauria</taxon>
        <taxon>Saurischia</taxon>
        <taxon>Theropoda</taxon>
        <taxon>Coelurosauria</taxon>
        <taxon>Aves</taxon>
        <taxon>Neognathae</taxon>
        <taxon>Galloanserae</taxon>
        <taxon>Anseriformes</taxon>
        <taxon>Anatidae</taxon>
        <taxon>Anserinae</taxon>
        <taxon>Anser</taxon>
    </lineage>
</organism>
<evidence type="ECO:0000313" key="2">
    <source>
        <dbReference type="Proteomes" id="UP000694521"/>
    </source>
</evidence>
<dbReference type="AlphaFoldDB" id="A0A8B9IFU4"/>
<protein>
    <submittedName>
        <fullName evidence="1">Uncharacterized protein</fullName>
    </submittedName>
</protein>
<evidence type="ECO:0000313" key="1">
    <source>
        <dbReference type="Ensembl" id="ENSACDP00005004529.1"/>
    </source>
</evidence>
<name>A0A8B9IFU4_ANSCY</name>
<proteinExistence type="predicted"/>
<accession>A0A8B9IFU4</accession>
<reference evidence="1" key="2">
    <citation type="submission" date="2025-09" db="UniProtKB">
        <authorList>
            <consortium name="Ensembl"/>
        </authorList>
    </citation>
    <scope>IDENTIFICATION</scope>
</reference>